<dbReference type="NCBIfam" id="TIGR00353">
    <property type="entry name" value="nrfE"/>
    <property type="match status" value="1"/>
</dbReference>
<dbReference type="Pfam" id="PF16327">
    <property type="entry name" value="CcmF_C"/>
    <property type="match status" value="1"/>
</dbReference>
<evidence type="ECO:0000256" key="2">
    <source>
        <dbReference type="ARBA" id="ARBA00009186"/>
    </source>
</evidence>
<evidence type="ECO:0000256" key="3">
    <source>
        <dbReference type="ARBA" id="ARBA00022475"/>
    </source>
</evidence>
<comment type="similarity">
    <text evidence="2">Belongs to the CcmF/CycK/Ccl1/NrfE/CcsA family.</text>
</comment>
<keyword evidence="4" id="KW-0997">Cell inner membrane</keyword>
<feature type="domain" description="Cytochrome c-type biogenesis protein CcmF C-terminal" evidence="12">
    <location>
        <begin position="316"/>
        <end position="636"/>
    </location>
</feature>
<keyword evidence="8 10" id="KW-0472">Membrane</keyword>
<dbReference type="InterPro" id="IPR003567">
    <property type="entry name" value="Cyt_c_biogenesis"/>
</dbReference>
<evidence type="ECO:0000256" key="5">
    <source>
        <dbReference type="ARBA" id="ARBA00022692"/>
    </source>
</evidence>
<dbReference type="RefSeq" id="WP_093471601.1">
    <property type="nucleotide sequence ID" value="NZ_FOUI01000001.1"/>
</dbReference>
<reference evidence="14" key="1">
    <citation type="submission" date="2016-10" db="EMBL/GenBank/DDBJ databases">
        <authorList>
            <person name="Varghese N."/>
            <person name="Submissions S."/>
        </authorList>
    </citation>
    <scope>NUCLEOTIDE SEQUENCE [LARGE SCALE GENOMIC DNA]</scope>
    <source>
        <strain evidence="14">DSM 24213</strain>
    </source>
</reference>
<keyword evidence="6" id="KW-0201">Cytochrome c-type biogenesis</keyword>
<keyword evidence="3" id="KW-1003">Cell membrane</keyword>
<dbReference type="STRING" id="1720063.SAMN05216217_101268"/>
<feature type="transmembrane region" description="Helical" evidence="10">
    <location>
        <begin position="451"/>
        <end position="470"/>
    </location>
</feature>
<dbReference type="GO" id="GO:0020037">
    <property type="term" value="F:heme binding"/>
    <property type="evidence" value="ECO:0007669"/>
    <property type="project" value="InterPro"/>
</dbReference>
<sequence length="655" mass="72131">MIPELGQVALIIALVLAILQSVIPLYGAWRGDTLAMGFAQPAAIAQCLFVGFAFACLVHAFVTNDFSVSYVAMNSNTALPWYYRVSAVWGGHEGSLLLWAWLLTLWGAAVAIFSRDLPEDVQSRVLAVMGMITIGFLLFMIMTSNPFDRELPFHPTDGRDLNPLLQDIGLILHPPMLYMGYVGFSVAFAFAIAALLGGRLDAAWARWSRPWTLIAWAFLTMGILLGSWWAYYELGWGGWWFWDPVENASFMPWLVGTALIHSLAVTEKRGVFKSWTVLLAIATFSLSLLGAFLVRSGVLTSVHAFATDPERGVFILAFLLLVVGGSLLLYALRAPSVKSKIGFTLFSREFFLLLNNVILVVTTLMVLLGTLYPLALDAMTGAMVSVGPPYFNALFLPLMAVLMAALGLGIVSRWKDTPLQWLFGQCKWVLVLSAVGAVLIALWVGDHYLSVGSMLLLVFWVTGMSIRDILDKTRHKGLLTGLRGLTRSYWGMVLGHIGVAVCAVGIVSVSLFDQQRDLRMSPGDSLELGGYTFIYRELSHREGSNWVSDKAVIDVLRGERQVTTLRPEKRQYTVQTMVMTEAGIHAGFTRDLFVAMGEPLGGEAWAIRIHIKPFVRWIWLGGILMSLGGVLAASDKRYRLAVRRRVGAALARGAA</sequence>
<dbReference type="Pfam" id="PF01578">
    <property type="entry name" value="Cytochrom_C_asm"/>
    <property type="match status" value="1"/>
</dbReference>
<dbReference type="PRINTS" id="PR01411">
    <property type="entry name" value="CCMFBIOGNSIS"/>
</dbReference>
<feature type="transmembrane region" description="Helical" evidence="10">
    <location>
        <begin position="614"/>
        <end position="634"/>
    </location>
</feature>
<comment type="function">
    <text evidence="9">Required for the biogenesis of c-type cytochromes. Possible subunit of a heme lyase.</text>
</comment>
<feature type="transmembrane region" description="Helical" evidence="10">
    <location>
        <begin position="313"/>
        <end position="332"/>
    </location>
</feature>
<dbReference type="GO" id="GO:0017004">
    <property type="term" value="P:cytochrome complex assembly"/>
    <property type="evidence" value="ECO:0007669"/>
    <property type="project" value="UniProtKB-KW"/>
</dbReference>
<feature type="transmembrane region" description="Helical" evidence="10">
    <location>
        <begin position="394"/>
        <end position="414"/>
    </location>
</feature>
<dbReference type="GO" id="GO:0015232">
    <property type="term" value="F:heme transmembrane transporter activity"/>
    <property type="evidence" value="ECO:0007669"/>
    <property type="project" value="InterPro"/>
</dbReference>
<protein>
    <submittedName>
        <fullName evidence="13">Cytochrome c-type biogenesis protein CcmF</fullName>
    </submittedName>
</protein>
<feature type="transmembrane region" description="Helical" evidence="10">
    <location>
        <begin position="353"/>
        <end position="374"/>
    </location>
</feature>
<feature type="transmembrane region" description="Helical" evidence="10">
    <location>
        <begin position="41"/>
        <end position="62"/>
    </location>
</feature>
<evidence type="ECO:0000256" key="8">
    <source>
        <dbReference type="ARBA" id="ARBA00023136"/>
    </source>
</evidence>
<accession>A0A1I4NF85</accession>
<feature type="transmembrane region" description="Helical" evidence="10">
    <location>
        <begin position="426"/>
        <end position="445"/>
    </location>
</feature>
<dbReference type="EMBL" id="FOUI01000001">
    <property type="protein sequence ID" value="SFM14046.1"/>
    <property type="molecule type" value="Genomic_DNA"/>
</dbReference>
<dbReference type="Proteomes" id="UP000243629">
    <property type="component" value="Unassembled WGS sequence"/>
</dbReference>
<evidence type="ECO:0000256" key="4">
    <source>
        <dbReference type="ARBA" id="ARBA00022519"/>
    </source>
</evidence>
<dbReference type="InterPro" id="IPR003568">
    <property type="entry name" value="Cyt_c_biogenesis_CcmF"/>
</dbReference>
<feature type="transmembrane region" description="Helical" evidence="10">
    <location>
        <begin position="6"/>
        <end position="29"/>
    </location>
</feature>
<dbReference type="PANTHER" id="PTHR43653:SF1">
    <property type="entry name" value="CYTOCHROME C-TYPE BIOGENESIS PROTEIN CCMF"/>
    <property type="match status" value="1"/>
</dbReference>
<evidence type="ECO:0000256" key="10">
    <source>
        <dbReference type="SAM" id="Phobius"/>
    </source>
</evidence>
<dbReference type="PRINTS" id="PR01410">
    <property type="entry name" value="CCBIOGENESIS"/>
</dbReference>
<feature type="transmembrane region" description="Helical" evidence="10">
    <location>
        <begin position="275"/>
        <end position="293"/>
    </location>
</feature>
<keyword evidence="5 10" id="KW-0812">Transmembrane</keyword>
<dbReference type="GO" id="GO:0005886">
    <property type="term" value="C:plasma membrane"/>
    <property type="evidence" value="ECO:0007669"/>
    <property type="project" value="UniProtKB-SubCell"/>
</dbReference>
<dbReference type="InterPro" id="IPR032523">
    <property type="entry name" value="CcmF_C"/>
</dbReference>
<evidence type="ECO:0000256" key="1">
    <source>
        <dbReference type="ARBA" id="ARBA00004429"/>
    </source>
</evidence>
<evidence type="ECO:0000256" key="6">
    <source>
        <dbReference type="ARBA" id="ARBA00022748"/>
    </source>
</evidence>
<feature type="transmembrane region" description="Helical" evidence="10">
    <location>
        <begin position="178"/>
        <end position="198"/>
    </location>
</feature>
<evidence type="ECO:0000256" key="9">
    <source>
        <dbReference type="ARBA" id="ARBA00037230"/>
    </source>
</evidence>
<feature type="transmembrane region" description="Helical" evidence="10">
    <location>
        <begin position="125"/>
        <end position="143"/>
    </location>
</feature>
<evidence type="ECO:0000313" key="13">
    <source>
        <dbReference type="EMBL" id="SFM14046.1"/>
    </source>
</evidence>
<dbReference type="PANTHER" id="PTHR43653">
    <property type="entry name" value="CYTOCHROME C ASSEMBLY PROTEIN-RELATED"/>
    <property type="match status" value="1"/>
</dbReference>
<feature type="transmembrane region" description="Helical" evidence="10">
    <location>
        <begin position="210"/>
        <end position="230"/>
    </location>
</feature>
<keyword evidence="7 10" id="KW-1133">Transmembrane helix</keyword>
<keyword evidence="14" id="KW-1185">Reference proteome</keyword>
<evidence type="ECO:0000259" key="12">
    <source>
        <dbReference type="Pfam" id="PF16327"/>
    </source>
</evidence>
<dbReference type="AlphaFoldDB" id="A0A1I4NF85"/>
<comment type="subcellular location">
    <subcellularLocation>
        <location evidence="1">Cell inner membrane</location>
        <topology evidence="1">Multi-pass membrane protein</topology>
    </subcellularLocation>
</comment>
<name>A0A1I4NF85_9GAMM</name>
<feature type="transmembrane region" description="Helical" evidence="10">
    <location>
        <begin position="250"/>
        <end position="266"/>
    </location>
</feature>
<evidence type="ECO:0000313" key="14">
    <source>
        <dbReference type="Proteomes" id="UP000243629"/>
    </source>
</evidence>
<gene>
    <name evidence="13" type="ORF">SAMN05216217_101268</name>
</gene>
<evidence type="ECO:0000259" key="11">
    <source>
        <dbReference type="Pfam" id="PF01578"/>
    </source>
</evidence>
<proteinExistence type="inferred from homology"/>
<dbReference type="NCBIfam" id="NF007691">
    <property type="entry name" value="PRK10369.1"/>
    <property type="match status" value="1"/>
</dbReference>
<evidence type="ECO:0000256" key="7">
    <source>
        <dbReference type="ARBA" id="ARBA00022989"/>
    </source>
</evidence>
<dbReference type="OrthoDB" id="9761451at2"/>
<dbReference type="InterPro" id="IPR002541">
    <property type="entry name" value="Cyt_c_assembly"/>
</dbReference>
<organism evidence="13 14">
    <name type="scientific">Halopseudomonas yangmingensis</name>
    <dbReference type="NCBI Taxonomy" id="1720063"/>
    <lineage>
        <taxon>Bacteria</taxon>
        <taxon>Pseudomonadati</taxon>
        <taxon>Pseudomonadota</taxon>
        <taxon>Gammaproteobacteria</taxon>
        <taxon>Pseudomonadales</taxon>
        <taxon>Pseudomonadaceae</taxon>
        <taxon>Halopseudomonas</taxon>
    </lineage>
</organism>
<feature type="transmembrane region" description="Helical" evidence="10">
    <location>
        <begin position="96"/>
        <end position="113"/>
    </location>
</feature>
<feature type="transmembrane region" description="Helical" evidence="10">
    <location>
        <begin position="490"/>
        <end position="512"/>
    </location>
</feature>
<feature type="domain" description="Cytochrome c assembly protein" evidence="11">
    <location>
        <begin position="89"/>
        <end position="296"/>
    </location>
</feature>